<dbReference type="GO" id="GO:0043005">
    <property type="term" value="C:neuron projection"/>
    <property type="evidence" value="ECO:0007669"/>
    <property type="project" value="TreeGrafter"/>
</dbReference>
<dbReference type="PRINTS" id="PR00176">
    <property type="entry name" value="NANEUSMPORT"/>
</dbReference>
<keyword evidence="5 10" id="KW-1133">Transmembrane helix</keyword>
<feature type="transmembrane region" description="Helical" evidence="10">
    <location>
        <begin position="26"/>
        <end position="47"/>
    </location>
</feature>
<dbReference type="WBParaSite" id="SPAL_0001551200.1">
    <property type="protein sequence ID" value="SPAL_0001551200.1"/>
    <property type="gene ID" value="SPAL_0001551200"/>
</dbReference>
<feature type="transmembrane region" description="Helical" evidence="10">
    <location>
        <begin position="446"/>
        <end position="470"/>
    </location>
</feature>
<dbReference type="PANTHER" id="PTHR11616:SF326">
    <property type="entry name" value="SODIUM-DEPENDENT TRANSPORTER SNF-5"/>
    <property type="match status" value="1"/>
</dbReference>
<keyword evidence="2" id="KW-0813">Transport</keyword>
<feature type="binding site" evidence="7">
    <location>
        <position position="45"/>
    </location>
    <ligand>
        <name>Na(+)</name>
        <dbReference type="ChEBI" id="CHEBI:29101"/>
        <label>1</label>
    </ligand>
</feature>
<feature type="transmembrane region" description="Helical" evidence="10">
    <location>
        <begin position="377"/>
        <end position="392"/>
    </location>
</feature>
<evidence type="ECO:0000256" key="3">
    <source>
        <dbReference type="ARBA" id="ARBA00022692"/>
    </source>
</evidence>
<dbReference type="GO" id="GO:0046872">
    <property type="term" value="F:metal ion binding"/>
    <property type="evidence" value="ECO:0007669"/>
    <property type="project" value="UniProtKB-KW"/>
</dbReference>
<evidence type="ECO:0000256" key="10">
    <source>
        <dbReference type="SAM" id="Phobius"/>
    </source>
</evidence>
<feature type="transmembrane region" description="Helical" evidence="10">
    <location>
        <begin position="404"/>
        <end position="434"/>
    </location>
</feature>
<dbReference type="PANTHER" id="PTHR11616">
    <property type="entry name" value="SODIUM/CHLORIDE DEPENDENT TRANSPORTER"/>
    <property type="match status" value="1"/>
</dbReference>
<dbReference type="AlphaFoldDB" id="A0A0N5CCA3"/>
<dbReference type="GO" id="GO:0005332">
    <property type="term" value="F:gamma-aminobutyric acid:sodium:chloride symporter activity"/>
    <property type="evidence" value="ECO:0007669"/>
    <property type="project" value="TreeGrafter"/>
</dbReference>
<keyword evidence="3 10" id="KW-0812">Transmembrane</keyword>
<evidence type="ECO:0000256" key="6">
    <source>
        <dbReference type="ARBA" id="ARBA00023136"/>
    </source>
</evidence>
<protein>
    <submittedName>
        <fullName evidence="12">Transporter</fullName>
    </submittedName>
</protein>
<feature type="transmembrane region" description="Helical" evidence="10">
    <location>
        <begin position="344"/>
        <end position="370"/>
    </location>
</feature>
<accession>A0A0N5CCA3</accession>
<feature type="transmembrane region" description="Helical" evidence="10">
    <location>
        <begin position="476"/>
        <end position="499"/>
    </location>
</feature>
<dbReference type="Proteomes" id="UP000046392">
    <property type="component" value="Unplaced"/>
</dbReference>
<feature type="binding site" evidence="7">
    <location>
        <position position="38"/>
    </location>
    <ligand>
        <name>Na(+)</name>
        <dbReference type="ChEBI" id="CHEBI:29101"/>
        <label>1</label>
    </ligand>
</feature>
<dbReference type="PROSITE" id="PS50267">
    <property type="entry name" value="NA_NEUROTRAN_SYMP_3"/>
    <property type="match status" value="1"/>
</dbReference>
<sequence length="703" mass="79320">MSSKSTKEIQATSEGTKIDEKKRGQWGGRVFFILTAIGCAVGLGNIWRFPYVAYENGGSAFLIPYFLSSLLIGIPMLQFEMNYGQFSRAGCGTAFKSMMPVGQGIGWVMLVNSFLIATFYIMIMAYILLYLYTIVIGQASTYVSCDNPWNTLSCISSIKNLNCYESRSKDFQNHEKAIFLNNTCHYGHTDKEIFDIRDNYFKNINGTPTSATEEFFDRYILRRTDGFDNLGDFNWKLFYSLTVCWILIFLFSWKGVKILGKISVFTSIFPYIVVIAFLIKSFELDGSMDGLKFYLIEPDFSRIFDYKTWVAASTQLIFSFSIGMGNMHTLASYNSNNHNVFVDVGIIAAADVFMSIVGGGVVFGILGFLAKKTGKKIPDVVASGTTLAFVVYPEATSLMSYSDIWAFCYFLMLFLIGASTQVCFVDLIATAFYDSFESTKKHRSKIVLISCFLMYICGIIFCFNGGIYYFTIFNEYTTGFNLVFVLVLELFAVTMFYGVKNFMNDIRSMIGNPKSKLSSICGPTGSFVKYCWLFITPLILLTLSVSLIYSFITDNPGYGVGDKMVHFPKKAKYFGYTLAFGSLIPLFVFFFLNAYIYGKRGKSFKELFKPLETWPSYKKKEIKVNNKDLEGPKSLKSIKSLKNKSKVNSLSSPSSSFDSNRKSNNTNNSKKVSIKKFSISEGNEKSTNDTKNSKSKLDKKDTR</sequence>
<dbReference type="GO" id="GO:0005886">
    <property type="term" value="C:plasma membrane"/>
    <property type="evidence" value="ECO:0007669"/>
    <property type="project" value="TreeGrafter"/>
</dbReference>
<feature type="disulfide bond" evidence="8">
    <location>
        <begin position="145"/>
        <end position="154"/>
    </location>
</feature>
<feature type="transmembrane region" description="Helical" evidence="10">
    <location>
        <begin position="105"/>
        <end position="132"/>
    </location>
</feature>
<feature type="transmembrane region" description="Helical" evidence="10">
    <location>
        <begin position="233"/>
        <end position="251"/>
    </location>
</feature>
<name>A0A0N5CCA3_STREA</name>
<keyword evidence="11" id="KW-1185">Reference proteome</keyword>
<feature type="binding site" evidence="7">
    <location>
        <position position="41"/>
    </location>
    <ligand>
        <name>Na(+)</name>
        <dbReference type="ChEBI" id="CHEBI:29101"/>
        <label>1</label>
    </ligand>
</feature>
<reference evidence="12" key="1">
    <citation type="submission" date="2017-02" db="UniProtKB">
        <authorList>
            <consortium name="WormBaseParasite"/>
        </authorList>
    </citation>
    <scope>IDENTIFICATION</scope>
</reference>
<feature type="region of interest" description="Disordered" evidence="9">
    <location>
        <begin position="641"/>
        <end position="703"/>
    </location>
</feature>
<evidence type="ECO:0000256" key="5">
    <source>
        <dbReference type="ARBA" id="ARBA00022989"/>
    </source>
</evidence>
<evidence type="ECO:0000256" key="1">
    <source>
        <dbReference type="ARBA" id="ARBA00004141"/>
    </source>
</evidence>
<feature type="binding site" evidence="7">
    <location>
        <position position="40"/>
    </location>
    <ligand>
        <name>Na(+)</name>
        <dbReference type="ChEBI" id="CHEBI:29101"/>
        <label>1</label>
    </ligand>
</feature>
<dbReference type="InterPro" id="IPR000175">
    <property type="entry name" value="Na/ntran_symport"/>
</dbReference>
<evidence type="ECO:0000256" key="9">
    <source>
        <dbReference type="SAM" id="MobiDB-lite"/>
    </source>
</evidence>
<keyword evidence="7" id="KW-0915">Sodium</keyword>
<feature type="compositionally biased region" description="Basic and acidic residues" evidence="9">
    <location>
        <begin position="682"/>
        <end position="703"/>
    </location>
</feature>
<evidence type="ECO:0000256" key="7">
    <source>
        <dbReference type="PIRSR" id="PIRSR600175-1"/>
    </source>
</evidence>
<evidence type="ECO:0000256" key="2">
    <source>
        <dbReference type="ARBA" id="ARBA00022448"/>
    </source>
</evidence>
<feature type="transmembrane region" description="Helical" evidence="10">
    <location>
        <begin position="530"/>
        <end position="553"/>
    </location>
</feature>
<keyword evidence="6 10" id="KW-0472">Membrane</keyword>
<comment type="subcellular location">
    <subcellularLocation>
        <location evidence="1">Membrane</location>
        <topology evidence="1">Multi-pass membrane protein</topology>
    </subcellularLocation>
</comment>
<dbReference type="SUPFAM" id="SSF161070">
    <property type="entry name" value="SNF-like"/>
    <property type="match status" value="1"/>
</dbReference>
<organism evidence="11 12">
    <name type="scientific">Strongyloides papillosus</name>
    <name type="common">Intestinal threadworm</name>
    <dbReference type="NCBI Taxonomy" id="174720"/>
    <lineage>
        <taxon>Eukaryota</taxon>
        <taxon>Metazoa</taxon>
        <taxon>Ecdysozoa</taxon>
        <taxon>Nematoda</taxon>
        <taxon>Chromadorea</taxon>
        <taxon>Rhabditida</taxon>
        <taxon>Tylenchina</taxon>
        <taxon>Panagrolaimomorpha</taxon>
        <taxon>Strongyloidoidea</taxon>
        <taxon>Strongyloididae</taxon>
        <taxon>Strongyloides</taxon>
    </lineage>
</organism>
<keyword evidence="7" id="KW-0479">Metal-binding</keyword>
<evidence type="ECO:0000256" key="8">
    <source>
        <dbReference type="PIRSR" id="PIRSR600175-2"/>
    </source>
</evidence>
<dbReference type="Pfam" id="PF00209">
    <property type="entry name" value="SNF"/>
    <property type="match status" value="1"/>
</dbReference>
<dbReference type="InterPro" id="IPR037272">
    <property type="entry name" value="SNS_sf"/>
</dbReference>
<feature type="compositionally biased region" description="Low complexity" evidence="9">
    <location>
        <begin position="646"/>
        <end position="680"/>
    </location>
</feature>
<feature type="transmembrane region" description="Helical" evidence="10">
    <location>
        <begin position="59"/>
        <end position="79"/>
    </location>
</feature>
<feature type="binding site" evidence="7">
    <location>
        <position position="319"/>
    </location>
    <ligand>
        <name>Na(+)</name>
        <dbReference type="ChEBI" id="CHEBI:29101"/>
        <label>1</label>
    </ligand>
</feature>
<feature type="transmembrane region" description="Helical" evidence="10">
    <location>
        <begin position="573"/>
        <end position="597"/>
    </location>
</feature>
<feature type="transmembrane region" description="Helical" evidence="10">
    <location>
        <begin position="258"/>
        <end position="279"/>
    </location>
</feature>
<evidence type="ECO:0000313" key="12">
    <source>
        <dbReference type="WBParaSite" id="SPAL_0001551200.1"/>
    </source>
</evidence>
<keyword evidence="4" id="KW-0769">Symport</keyword>
<evidence type="ECO:0000256" key="4">
    <source>
        <dbReference type="ARBA" id="ARBA00022847"/>
    </source>
</evidence>
<proteinExistence type="predicted"/>
<evidence type="ECO:0000313" key="11">
    <source>
        <dbReference type="Proteomes" id="UP000046392"/>
    </source>
</evidence>
<dbReference type="STRING" id="174720.A0A0N5CCA3"/>
<keyword evidence="8" id="KW-1015">Disulfide bond</keyword>